<dbReference type="PANTHER" id="PTHR34203">
    <property type="entry name" value="METHYLTRANSFERASE, FKBM FAMILY PROTEIN"/>
    <property type="match status" value="1"/>
</dbReference>
<dbReference type="InterPro" id="IPR006342">
    <property type="entry name" value="FkbM_mtfrase"/>
</dbReference>
<evidence type="ECO:0000313" key="3">
    <source>
        <dbReference type="Proteomes" id="UP001265700"/>
    </source>
</evidence>
<feature type="domain" description="Methyltransferase FkbM" evidence="1">
    <location>
        <begin position="50"/>
        <end position="179"/>
    </location>
</feature>
<proteinExistence type="predicted"/>
<sequence length="267" mass="29406">MNQTSVWRSLAERRWGLWRSLLVYHGIPWRGYQLRRFYGRFLPQGGLAFDIGAHTGNRIAAFRRLSARVVALEPQPDFVRWLQRSFSKDEGVVLRAQAVGRVKGQAQLLASPRTPTVSTLSRDFVQRAGASPAFSGVRWEEGPVVPVVTLDDLIAAHGVPDFVKIDVEGFELEVLMGLGLALPSLSFEFLPAVRDVALGCIDRLETLAGPGRYRYAVSLGERLRLLTPQGLTATAMREWLLALPADAPSGDVHAWLPESHAASGTRG</sequence>
<dbReference type="Proteomes" id="UP001265700">
    <property type="component" value="Unassembled WGS sequence"/>
</dbReference>
<organism evidence="2 3">
    <name type="scientific">Hydrogenophaga palleronii</name>
    <dbReference type="NCBI Taxonomy" id="65655"/>
    <lineage>
        <taxon>Bacteria</taxon>
        <taxon>Pseudomonadati</taxon>
        <taxon>Pseudomonadota</taxon>
        <taxon>Betaproteobacteria</taxon>
        <taxon>Burkholderiales</taxon>
        <taxon>Comamonadaceae</taxon>
        <taxon>Hydrogenophaga</taxon>
    </lineage>
</organism>
<gene>
    <name evidence="2" type="ORF">J2W49_000898</name>
</gene>
<accession>A0ABU1WI73</accession>
<dbReference type="Gene3D" id="3.40.50.150">
    <property type="entry name" value="Vaccinia Virus protein VP39"/>
    <property type="match status" value="1"/>
</dbReference>
<evidence type="ECO:0000259" key="1">
    <source>
        <dbReference type="Pfam" id="PF05050"/>
    </source>
</evidence>
<keyword evidence="3" id="KW-1185">Reference proteome</keyword>
<dbReference type="Pfam" id="PF05050">
    <property type="entry name" value="Methyltransf_21"/>
    <property type="match status" value="1"/>
</dbReference>
<dbReference type="NCBIfam" id="TIGR01444">
    <property type="entry name" value="fkbM_fam"/>
    <property type="match status" value="1"/>
</dbReference>
<dbReference type="InterPro" id="IPR029063">
    <property type="entry name" value="SAM-dependent_MTases_sf"/>
</dbReference>
<dbReference type="InterPro" id="IPR052514">
    <property type="entry name" value="SAM-dependent_MTase"/>
</dbReference>
<evidence type="ECO:0000313" key="2">
    <source>
        <dbReference type="EMBL" id="MDR7148970.1"/>
    </source>
</evidence>
<dbReference type="RefSeq" id="WP_310312047.1">
    <property type="nucleotide sequence ID" value="NZ_JAVDWU010000001.1"/>
</dbReference>
<protein>
    <submittedName>
        <fullName evidence="2">FkbM family methyltransferase</fullName>
    </submittedName>
</protein>
<dbReference type="PANTHER" id="PTHR34203:SF15">
    <property type="entry name" value="SLL1173 PROTEIN"/>
    <property type="match status" value="1"/>
</dbReference>
<dbReference type="EMBL" id="JAVDWU010000001">
    <property type="protein sequence ID" value="MDR7148970.1"/>
    <property type="molecule type" value="Genomic_DNA"/>
</dbReference>
<reference evidence="2 3" key="1">
    <citation type="submission" date="2023-07" db="EMBL/GenBank/DDBJ databases">
        <title>Sorghum-associated microbial communities from plants grown in Nebraska, USA.</title>
        <authorList>
            <person name="Schachtman D."/>
        </authorList>
    </citation>
    <scope>NUCLEOTIDE SEQUENCE [LARGE SCALE GENOMIC DNA]</scope>
    <source>
        <strain evidence="2 3">4249</strain>
    </source>
</reference>
<keyword evidence="2" id="KW-0808">Transferase</keyword>
<keyword evidence="2" id="KW-0489">Methyltransferase</keyword>
<name>A0ABU1WI73_9BURK</name>
<dbReference type="GO" id="GO:0032259">
    <property type="term" value="P:methylation"/>
    <property type="evidence" value="ECO:0007669"/>
    <property type="project" value="UniProtKB-KW"/>
</dbReference>
<dbReference type="GO" id="GO:0008168">
    <property type="term" value="F:methyltransferase activity"/>
    <property type="evidence" value="ECO:0007669"/>
    <property type="project" value="UniProtKB-KW"/>
</dbReference>
<comment type="caution">
    <text evidence="2">The sequence shown here is derived from an EMBL/GenBank/DDBJ whole genome shotgun (WGS) entry which is preliminary data.</text>
</comment>
<dbReference type="SUPFAM" id="SSF53335">
    <property type="entry name" value="S-adenosyl-L-methionine-dependent methyltransferases"/>
    <property type="match status" value="1"/>
</dbReference>